<reference evidence="2" key="1">
    <citation type="submission" date="2022-08" db="EMBL/GenBank/DDBJ databases">
        <authorList>
            <person name="Gutierrez-Valencia J."/>
        </authorList>
    </citation>
    <scope>NUCLEOTIDE SEQUENCE</scope>
</reference>
<evidence type="ECO:0000259" key="1">
    <source>
        <dbReference type="Pfam" id="PF14111"/>
    </source>
</evidence>
<dbReference type="PANTHER" id="PTHR31286:SF99">
    <property type="entry name" value="DUF4283 DOMAIN-CONTAINING PROTEIN"/>
    <property type="match status" value="1"/>
</dbReference>
<protein>
    <recommendedName>
        <fullName evidence="1">DUF4283 domain-containing protein</fullName>
    </recommendedName>
</protein>
<comment type="caution">
    <text evidence="2">The sequence shown here is derived from an EMBL/GenBank/DDBJ whole genome shotgun (WGS) entry which is preliminary data.</text>
</comment>
<accession>A0AAV0H772</accession>
<proteinExistence type="predicted"/>
<dbReference type="Pfam" id="PF14111">
    <property type="entry name" value="DUF4283"/>
    <property type="match status" value="1"/>
</dbReference>
<evidence type="ECO:0000313" key="2">
    <source>
        <dbReference type="EMBL" id="CAI0381165.1"/>
    </source>
</evidence>
<sequence>MQVEKEEDDIILDEENDPKCPKICFTATEKIGLRREWRSALVVRGLGRNVSYLPLVKRINYLWARNGKFLISDKHNGCFLVRFRSKIDYENAIEGGPWMLGDTYLTVHRWFKGFNPWKSPIKSTMVWVQLPELPIEFFHPMAVKRIVGFIGKYVRTDRETTEGARKKYARARVEVDLTKTLLSQYTLEEEKYKITYEGLQNVCFDCGCYG</sequence>
<evidence type="ECO:0000313" key="3">
    <source>
        <dbReference type="Proteomes" id="UP001154282"/>
    </source>
</evidence>
<dbReference type="EMBL" id="CAMGYJ010000002">
    <property type="protein sequence ID" value="CAI0381165.1"/>
    <property type="molecule type" value="Genomic_DNA"/>
</dbReference>
<organism evidence="2 3">
    <name type="scientific">Linum tenue</name>
    <dbReference type="NCBI Taxonomy" id="586396"/>
    <lineage>
        <taxon>Eukaryota</taxon>
        <taxon>Viridiplantae</taxon>
        <taxon>Streptophyta</taxon>
        <taxon>Embryophyta</taxon>
        <taxon>Tracheophyta</taxon>
        <taxon>Spermatophyta</taxon>
        <taxon>Magnoliopsida</taxon>
        <taxon>eudicotyledons</taxon>
        <taxon>Gunneridae</taxon>
        <taxon>Pentapetalae</taxon>
        <taxon>rosids</taxon>
        <taxon>fabids</taxon>
        <taxon>Malpighiales</taxon>
        <taxon>Linaceae</taxon>
        <taxon>Linum</taxon>
    </lineage>
</organism>
<dbReference type="InterPro" id="IPR040256">
    <property type="entry name" value="At4g02000-like"/>
</dbReference>
<dbReference type="Proteomes" id="UP001154282">
    <property type="component" value="Unassembled WGS sequence"/>
</dbReference>
<keyword evidence="3" id="KW-1185">Reference proteome</keyword>
<feature type="domain" description="DUF4283" evidence="1">
    <location>
        <begin position="36"/>
        <end position="117"/>
    </location>
</feature>
<gene>
    <name evidence="2" type="ORF">LITE_LOCUS3009</name>
</gene>
<name>A0AAV0H772_9ROSI</name>
<dbReference type="AlphaFoldDB" id="A0AAV0H772"/>
<dbReference type="PANTHER" id="PTHR31286">
    <property type="entry name" value="GLYCINE-RICH CELL WALL STRUCTURAL PROTEIN 1.8-LIKE"/>
    <property type="match status" value="1"/>
</dbReference>
<dbReference type="InterPro" id="IPR025558">
    <property type="entry name" value="DUF4283"/>
</dbReference>